<dbReference type="AlphaFoldDB" id="A0A8K0I156"/>
<proteinExistence type="predicted"/>
<name>A0A8K0I156_COCNU</name>
<dbReference type="Gene3D" id="2.30.30.140">
    <property type="match status" value="1"/>
</dbReference>
<reference evidence="4" key="1">
    <citation type="journal article" date="2017" name="Gigascience">
        <title>The genome draft of coconut (Cocos nucifera).</title>
        <authorList>
            <person name="Xiao Y."/>
            <person name="Xu P."/>
            <person name="Fan H."/>
            <person name="Baudouin L."/>
            <person name="Xia W."/>
            <person name="Bocs S."/>
            <person name="Xu J."/>
            <person name="Li Q."/>
            <person name="Guo A."/>
            <person name="Zhou L."/>
            <person name="Li J."/>
            <person name="Wu Y."/>
            <person name="Ma Z."/>
            <person name="Armero A."/>
            <person name="Issali A.E."/>
            <person name="Liu N."/>
            <person name="Peng M."/>
            <person name="Yang Y."/>
        </authorList>
    </citation>
    <scope>NUCLEOTIDE SEQUENCE</scope>
    <source>
        <tissue evidence="4">Spear leaf of Hainan Tall coconut</tissue>
    </source>
</reference>
<accession>A0A8K0I156</accession>
<keyword evidence="5" id="KW-1185">Reference proteome</keyword>
<evidence type="ECO:0000313" key="4">
    <source>
        <dbReference type="EMBL" id="KAG1331727.1"/>
    </source>
</evidence>
<dbReference type="InterPro" id="IPR036142">
    <property type="entry name" value="ENT_dom-like_sf"/>
</dbReference>
<dbReference type="PANTHER" id="PTHR31917">
    <property type="entry name" value="AGENET DOMAIN-CONTAINING PROTEIN-RELATED"/>
    <property type="match status" value="1"/>
</dbReference>
<dbReference type="Pfam" id="PF05641">
    <property type="entry name" value="Agenet"/>
    <property type="match status" value="1"/>
</dbReference>
<feature type="domain" description="ENT" evidence="3">
    <location>
        <begin position="245"/>
        <end position="310"/>
    </location>
</feature>
<dbReference type="Gene3D" id="1.10.1240.40">
    <property type="entry name" value="ENT domain"/>
    <property type="match status" value="1"/>
</dbReference>
<dbReference type="PROSITE" id="PS51138">
    <property type="entry name" value="ENT"/>
    <property type="match status" value="1"/>
</dbReference>
<dbReference type="GO" id="GO:0005634">
    <property type="term" value="C:nucleus"/>
    <property type="evidence" value="ECO:0007669"/>
    <property type="project" value="UniProtKB-SubCell"/>
</dbReference>
<evidence type="ECO:0000313" key="5">
    <source>
        <dbReference type="Proteomes" id="UP000797356"/>
    </source>
</evidence>
<dbReference type="InterPro" id="IPR008395">
    <property type="entry name" value="Agenet-like_dom"/>
</dbReference>
<dbReference type="InterPro" id="IPR014002">
    <property type="entry name" value="Agenet_dom_plant"/>
</dbReference>
<dbReference type="SUPFAM" id="SSF158639">
    <property type="entry name" value="ENT-like"/>
    <property type="match status" value="1"/>
</dbReference>
<dbReference type="InterPro" id="IPR005491">
    <property type="entry name" value="ENT_dom"/>
</dbReference>
<keyword evidence="2" id="KW-0539">Nucleus</keyword>
<organism evidence="4 5">
    <name type="scientific">Cocos nucifera</name>
    <name type="common">Coconut palm</name>
    <dbReference type="NCBI Taxonomy" id="13894"/>
    <lineage>
        <taxon>Eukaryota</taxon>
        <taxon>Viridiplantae</taxon>
        <taxon>Streptophyta</taxon>
        <taxon>Embryophyta</taxon>
        <taxon>Tracheophyta</taxon>
        <taxon>Spermatophyta</taxon>
        <taxon>Magnoliopsida</taxon>
        <taxon>Liliopsida</taxon>
        <taxon>Arecaceae</taxon>
        <taxon>Arecoideae</taxon>
        <taxon>Cocoseae</taxon>
        <taxon>Attaleinae</taxon>
        <taxon>Cocos</taxon>
    </lineage>
</organism>
<dbReference type="EMBL" id="CM017873">
    <property type="protein sequence ID" value="KAG1331727.1"/>
    <property type="molecule type" value="Genomic_DNA"/>
</dbReference>
<comment type="caution">
    <text evidence="4">The sequence shown here is derived from an EMBL/GenBank/DDBJ whole genome shotgun (WGS) entry which is preliminary data.</text>
</comment>
<dbReference type="Pfam" id="PF03735">
    <property type="entry name" value="ENT"/>
    <property type="match status" value="1"/>
</dbReference>
<dbReference type="SMART" id="SM01191">
    <property type="entry name" value="ENT"/>
    <property type="match status" value="1"/>
</dbReference>
<sequence length="310" mass="35630">MISRRHESVFENLGWDINMAIMRLKKGMKVEVSSKREASLGSWRRAEIISGNGHTYQVKYESYQRGVAAATERVPRNFIRPLPPPVVYLSNWTPGDIVEAFDNYSWKLARVSSVAYRDYYFVGIIGSCKQIRAHKSELRVQHFWEDNHWVIIPKDSSRFKDAKVTRCNHRKEHHGLKRGLRERHSICLPPVELCVHASMNHREFGSADSLEGNDTHSISSSVGSCGPCSNVCLSSCHLTTCPTQGKSLDHHLELHTYHRTMVALYSSEHFTWEQEAFMTDLRLQLHISIDEHQEELKHLASAQSDRESYA</sequence>
<dbReference type="SMART" id="SM00743">
    <property type="entry name" value="Agenet"/>
    <property type="match status" value="2"/>
</dbReference>
<dbReference type="PANTHER" id="PTHR31917:SF5">
    <property type="entry name" value="OS02G0204500 PROTEIN"/>
    <property type="match status" value="1"/>
</dbReference>
<evidence type="ECO:0000259" key="3">
    <source>
        <dbReference type="PROSITE" id="PS51138"/>
    </source>
</evidence>
<reference evidence="4" key="2">
    <citation type="submission" date="2019-07" db="EMBL/GenBank/DDBJ databases">
        <authorList>
            <person name="Yang Y."/>
            <person name="Bocs S."/>
            <person name="Baudouin L."/>
        </authorList>
    </citation>
    <scope>NUCLEOTIDE SEQUENCE</scope>
    <source>
        <tissue evidence="4">Spear leaf of Hainan Tall coconut</tissue>
    </source>
</reference>
<dbReference type="OrthoDB" id="663550at2759"/>
<protein>
    <recommendedName>
        <fullName evidence="3">ENT domain-containing protein</fullName>
    </recommendedName>
</protein>
<evidence type="ECO:0000256" key="2">
    <source>
        <dbReference type="ARBA" id="ARBA00023242"/>
    </source>
</evidence>
<dbReference type="CDD" id="cd20405">
    <property type="entry name" value="Tudor_Agenet_AtDUF_rpt1_3"/>
    <property type="match status" value="1"/>
</dbReference>
<gene>
    <name evidence="4" type="ORF">COCNU_02G016950</name>
</gene>
<dbReference type="Proteomes" id="UP000797356">
    <property type="component" value="Chromosome 2"/>
</dbReference>
<evidence type="ECO:0000256" key="1">
    <source>
        <dbReference type="ARBA" id="ARBA00004123"/>
    </source>
</evidence>
<comment type="subcellular location">
    <subcellularLocation>
        <location evidence="1">Nucleus</location>
    </subcellularLocation>
</comment>